<evidence type="ECO:0000256" key="1">
    <source>
        <dbReference type="ARBA" id="ARBA00003767"/>
    </source>
</evidence>
<feature type="compositionally biased region" description="Basic and acidic residues" evidence="11">
    <location>
        <begin position="149"/>
        <end position="173"/>
    </location>
</feature>
<feature type="compositionally biased region" description="Polar residues" evidence="11">
    <location>
        <begin position="479"/>
        <end position="491"/>
    </location>
</feature>
<keyword evidence="8" id="KW-0238">DNA-binding</keyword>
<feature type="domain" description="C2H2-type" evidence="12">
    <location>
        <begin position="568"/>
        <end position="595"/>
    </location>
</feature>
<feature type="domain" description="C2H2-type" evidence="12">
    <location>
        <begin position="249"/>
        <end position="276"/>
    </location>
</feature>
<comment type="similarity">
    <text evidence="3">Belongs to the krueppel C2H2-type zinc-finger protein family.</text>
</comment>
<feature type="compositionally biased region" description="Basic and acidic residues" evidence="11">
    <location>
        <begin position="437"/>
        <end position="447"/>
    </location>
</feature>
<protein>
    <recommendedName>
        <fullName evidence="12">C2H2-type domain-containing protein</fullName>
    </recommendedName>
</protein>
<dbReference type="FunFam" id="3.30.160.60:FF:001442">
    <property type="entry name" value="zinc finger protein 696"/>
    <property type="match status" value="1"/>
</dbReference>
<dbReference type="GO" id="GO:0000978">
    <property type="term" value="F:RNA polymerase II cis-regulatory region sequence-specific DNA binding"/>
    <property type="evidence" value="ECO:0007669"/>
    <property type="project" value="TreeGrafter"/>
</dbReference>
<dbReference type="FunFam" id="3.30.160.60:FF:001498">
    <property type="entry name" value="Zinc finger protein 404"/>
    <property type="match status" value="1"/>
</dbReference>
<evidence type="ECO:0000256" key="6">
    <source>
        <dbReference type="ARBA" id="ARBA00022771"/>
    </source>
</evidence>
<dbReference type="Proteomes" id="UP000694569">
    <property type="component" value="Unplaced"/>
</dbReference>
<dbReference type="FunFam" id="3.30.160.60:FF:001954">
    <property type="entry name" value="Zinc finger protein 787"/>
    <property type="match status" value="1"/>
</dbReference>
<evidence type="ECO:0000256" key="11">
    <source>
        <dbReference type="SAM" id="MobiDB-lite"/>
    </source>
</evidence>
<keyword evidence="4" id="KW-0479">Metal-binding</keyword>
<feature type="region of interest" description="Disordered" evidence="11">
    <location>
        <begin position="146"/>
        <end position="182"/>
    </location>
</feature>
<feature type="region of interest" description="Disordered" evidence="11">
    <location>
        <begin position="718"/>
        <end position="737"/>
    </location>
</feature>
<dbReference type="PANTHER" id="PTHR23235">
    <property type="entry name" value="KRUEPPEL-LIKE TRANSCRIPTION FACTOR"/>
    <property type="match status" value="1"/>
</dbReference>
<reference evidence="13" key="1">
    <citation type="submission" date="2025-08" db="UniProtKB">
        <authorList>
            <consortium name="Ensembl"/>
        </authorList>
    </citation>
    <scope>IDENTIFICATION</scope>
</reference>
<organism evidence="13 14">
    <name type="scientific">Leptobrachium leishanense</name>
    <name type="common">Leishan spiny toad</name>
    <dbReference type="NCBI Taxonomy" id="445787"/>
    <lineage>
        <taxon>Eukaryota</taxon>
        <taxon>Metazoa</taxon>
        <taxon>Chordata</taxon>
        <taxon>Craniata</taxon>
        <taxon>Vertebrata</taxon>
        <taxon>Euteleostomi</taxon>
        <taxon>Amphibia</taxon>
        <taxon>Batrachia</taxon>
        <taxon>Anura</taxon>
        <taxon>Pelobatoidea</taxon>
        <taxon>Megophryidae</taxon>
        <taxon>Leptobrachium</taxon>
    </lineage>
</organism>
<accession>A0A8C5QIK1</accession>
<feature type="domain" description="C2H2-type" evidence="12">
    <location>
        <begin position="624"/>
        <end position="651"/>
    </location>
</feature>
<dbReference type="GO" id="GO:0005634">
    <property type="term" value="C:nucleus"/>
    <property type="evidence" value="ECO:0007669"/>
    <property type="project" value="UniProtKB-SubCell"/>
</dbReference>
<sequence>MSEGTLQSRDDGEFDLDLFFFGAEPSAVQSDMVSMLDRGAETCSGALQPSVRGGATANVLSDTSCLSSSQNGLLPPHFMSQGIQQSDGDLASCCSRESSWGMCSTSTLQITLSRTSPDKVIQADRSPSDISSIIAHLRSLASEAIDNSTRPDLEKSDSYEQAKPDNERTDDHIPNTASGSSNCLEKQLDFQDILGTETSGGQYSFINVESNVNGKSSSKSYICSYCGKSCPCRSAFIRHQRIHTGEKPYHCTECSKSFIQSSDYNNHMRSHTGEKPYSCAECGKNFSRSTYLVTHSRTHTKEKPYLCTVCGKSFIQHSHLSLHLRIHSGEKPYICIECGNCFSRSSTLLKHKKSHRRKTFQVYKKRNKETDQSTYINEKALSWEALVEGNEESSLDPPQIEVKMENDETLGYLQQTKSCQKSHKSDKKISRKSSRNALEKYPVHDESSGENLGPLSHHRKRNVQPVDNKKIEILCMEDAQTSSPSTENATNPVKMEDNPQSQNADFCTKSENSKDSKTNPDCMNAAMTADPLLPGAGDNGKPCERAPPGSQDISWSRTQNSQEKSSSYICSYCGKGCPCKSAFLRHQRIHTGEKPYSCSECGKSFIQSSDYNNHLRSHTGEKPYSCQECGKGFSRSTYLMTHSRIHTKEKPYTCADCGKSFIQHSHLAIHSRIHSGEKPYTCFECGKPFSRSSTLAKHQKSHSKKKVQPLFAANSSALLPATSPTPLSITQESSEGP</sequence>
<evidence type="ECO:0000256" key="5">
    <source>
        <dbReference type="ARBA" id="ARBA00022737"/>
    </source>
</evidence>
<evidence type="ECO:0000259" key="12">
    <source>
        <dbReference type="PROSITE" id="PS50157"/>
    </source>
</evidence>
<keyword evidence="9" id="KW-0539">Nucleus</keyword>
<dbReference type="FunFam" id="3.30.160.60:FF:001158">
    <property type="entry name" value="zinc finger protein 22"/>
    <property type="match status" value="1"/>
</dbReference>
<name>A0A8C5QIK1_9ANUR</name>
<evidence type="ECO:0000313" key="13">
    <source>
        <dbReference type="Ensembl" id="ENSLLEP00000037783.1"/>
    </source>
</evidence>
<feature type="compositionally biased region" description="Basic residues" evidence="11">
    <location>
        <begin position="420"/>
        <end position="434"/>
    </location>
</feature>
<feature type="domain" description="C2H2-type" evidence="12">
    <location>
        <begin position="652"/>
        <end position="679"/>
    </location>
</feature>
<dbReference type="FunFam" id="3.30.160.60:FF:000912">
    <property type="entry name" value="Zinc finger protein 660"/>
    <property type="match status" value="1"/>
</dbReference>
<dbReference type="GeneTree" id="ENSGT00940000162179"/>
<feature type="region of interest" description="Disordered" evidence="11">
    <location>
        <begin position="415"/>
        <end position="560"/>
    </location>
</feature>
<feature type="domain" description="C2H2-type" evidence="12">
    <location>
        <begin position="277"/>
        <end position="304"/>
    </location>
</feature>
<dbReference type="GO" id="GO:0000981">
    <property type="term" value="F:DNA-binding transcription factor activity, RNA polymerase II-specific"/>
    <property type="evidence" value="ECO:0007669"/>
    <property type="project" value="TreeGrafter"/>
</dbReference>
<keyword evidence="5" id="KW-0677">Repeat</keyword>
<dbReference type="FunFam" id="3.30.160.60:FF:001270">
    <property type="entry name" value="zinc finger protein 583 isoform X1"/>
    <property type="match status" value="1"/>
</dbReference>
<dbReference type="InterPro" id="IPR013087">
    <property type="entry name" value="Znf_C2H2_type"/>
</dbReference>
<dbReference type="AlphaFoldDB" id="A0A8C5QIK1"/>
<dbReference type="Pfam" id="PF00096">
    <property type="entry name" value="zf-C2H2"/>
    <property type="match status" value="7"/>
</dbReference>
<keyword evidence="14" id="KW-1185">Reference proteome</keyword>
<dbReference type="FunFam" id="3.30.160.60:FF:000358">
    <property type="entry name" value="zinc finger protein 24"/>
    <property type="match status" value="1"/>
</dbReference>
<dbReference type="SUPFAM" id="SSF57667">
    <property type="entry name" value="beta-beta-alpha zinc fingers"/>
    <property type="match status" value="6"/>
</dbReference>
<comment type="subcellular location">
    <subcellularLocation>
        <location evidence="2">Nucleus</location>
    </subcellularLocation>
</comment>
<feature type="domain" description="C2H2-type" evidence="12">
    <location>
        <begin position="333"/>
        <end position="360"/>
    </location>
</feature>
<feature type="compositionally biased region" description="Polar residues" evidence="11">
    <location>
        <begin position="551"/>
        <end position="560"/>
    </location>
</feature>
<evidence type="ECO:0000256" key="3">
    <source>
        <dbReference type="ARBA" id="ARBA00006991"/>
    </source>
</evidence>
<dbReference type="FunFam" id="3.30.160.60:FF:000478">
    <property type="entry name" value="Zinc finger protein 133"/>
    <property type="match status" value="1"/>
</dbReference>
<dbReference type="PROSITE" id="PS00028">
    <property type="entry name" value="ZINC_FINGER_C2H2_1"/>
    <property type="match status" value="10"/>
</dbReference>
<dbReference type="InterPro" id="IPR036236">
    <property type="entry name" value="Znf_C2H2_sf"/>
</dbReference>
<feature type="domain" description="C2H2-type" evidence="12">
    <location>
        <begin position="305"/>
        <end position="332"/>
    </location>
</feature>
<dbReference type="FunFam" id="3.30.160.60:FF:002343">
    <property type="entry name" value="Zinc finger protein 33A"/>
    <property type="match status" value="1"/>
</dbReference>
<evidence type="ECO:0000256" key="8">
    <source>
        <dbReference type="ARBA" id="ARBA00023125"/>
    </source>
</evidence>
<keyword evidence="6 10" id="KW-0863">Zinc-finger</keyword>
<keyword evidence="7" id="KW-0862">Zinc</keyword>
<dbReference type="PANTHER" id="PTHR23235:SF120">
    <property type="entry name" value="KRUPPEL-LIKE FACTOR 15"/>
    <property type="match status" value="1"/>
</dbReference>
<evidence type="ECO:0000256" key="10">
    <source>
        <dbReference type="PROSITE-ProRule" id="PRU00042"/>
    </source>
</evidence>
<feature type="domain" description="C2H2-type" evidence="12">
    <location>
        <begin position="596"/>
        <end position="623"/>
    </location>
</feature>
<reference evidence="13" key="2">
    <citation type="submission" date="2025-09" db="UniProtKB">
        <authorList>
            <consortium name="Ensembl"/>
        </authorList>
    </citation>
    <scope>IDENTIFICATION</scope>
</reference>
<dbReference type="Ensembl" id="ENSLLET00000039236.1">
    <property type="protein sequence ID" value="ENSLLEP00000037783.1"/>
    <property type="gene ID" value="ENSLLEG00000023938.1"/>
</dbReference>
<evidence type="ECO:0000256" key="7">
    <source>
        <dbReference type="ARBA" id="ARBA00022833"/>
    </source>
</evidence>
<evidence type="ECO:0000256" key="2">
    <source>
        <dbReference type="ARBA" id="ARBA00004123"/>
    </source>
</evidence>
<comment type="function">
    <text evidence="1">May be involved in transcriptional regulation.</text>
</comment>
<feature type="domain" description="C2H2-type" evidence="12">
    <location>
        <begin position="221"/>
        <end position="248"/>
    </location>
</feature>
<evidence type="ECO:0000313" key="14">
    <source>
        <dbReference type="Proteomes" id="UP000694569"/>
    </source>
</evidence>
<evidence type="ECO:0000256" key="9">
    <source>
        <dbReference type="ARBA" id="ARBA00023242"/>
    </source>
</evidence>
<dbReference type="GO" id="GO:0045596">
    <property type="term" value="P:negative regulation of cell differentiation"/>
    <property type="evidence" value="ECO:0007669"/>
    <property type="project" value="UniProtKB-ARBA"/>
</dbReference>
<dbReference type="PROSITE" id="PS50157">
    <property type="entry name" value="ZINC_FINGER_C2H2_2"/>
    <property type="match status" value="10"/>
</dbReference>
<dbReference type="GO" id="GO:0008270">
    <property type="term" value="F:zinc ion binding"/>
    <property type="evidence" value="ECO:0007669"/>
    <property type="project" value="UniProtKB-KW"/>
</dbReference>
<dbReference type="Gene3D" id="3.30.160.60">
    <property type="entry name" value="Classic Zinc Finger"/>
    <property type="match status" value="10"/>
</dbReference>
<feature type="domain" description="C2H2-type" evidence="12">
    <location>
        <begin position="680"/>
        <end position="707"/>
    </location>
</feature>
<dbReference type="OrthoDB" id="427030at2759"/>
<evidence type="ECO:0000256" key="4">
    <source>
        <dbReference type="ARBA" id="ARBA00022723"/>
    </source>
</evidence>
<dbReference type="SMART" id="SM00355">
    <property type="entry name" value="ZnF_C2H2"/>
    <property type="match status" value="10"/>
</dbReference>
<proteinExistence type="inferred from homology"/>